<dbReference type="VEuPathDB" id="FungiDB:RhiirA1_438678"/>
<proteinExistence type="predicted"/>
<dbReference type="SUPFAM" id="SSF48371">
    <property type="entry name" value="ARM repeat"/>
    <property type="match status" value="1"/>
</dbReference>
<dbReference type="AlphaFoldDB" id="A0A2I1GRZ4"/>
<comment type="caution">
    <text evidence="2">The sequence shown here is derived from an EMBL/GenBank/DDBJ whole genome shotgun (WGS) entry which is preliminary data.</text>
</comment>
<evidence type="ECO:0008006" key="4">
    <source>
        <dbReference type="Google" id="ProtNLM"/>
    </source>
</evidence>
<feature type="region of interest" description="Disordered" evidence="1">
    <location>
        <begin position="532"/>
        <end position="572"/>
    </location>
</feature>
<dbReference type="VEuPathDB" id="FungiDB:FUN_015505"/>
<organism evidence="2 3">
    <name type="scientific">Rhizophagus irregularis</name>
    <dbReference type="NCBI Taxonomy" id="588596"/>
    <lineage>
        <taxon>Eukaryota</taxon>
        <taxon>Fungi</taxon>
        <taxon>Fungi incertae sedis</taxon>
        <taxon>Mucoromycota</taxon>
        <taxon>Glomeromycotina</taxon>
        <taxon>Glomeromycetes</taxon>
        <taxon>Glomerales</taxon>
        <taxon>Glomeraceae</taxon>
        <taxon>Rhizophagus</taxon>
    </lineage>
</organism>
<dbReference type="VEuPathDB" id="FungiDB:RhiirFUN_001883"/>
<dbReference type="InterPro" id="IPR016024">
    <property type="entry name" value="ARM-type_fold"/>
</dbReference>
<dbReference type="EMBL" id="LLXI01000733">
    <property type="protein sequence ID" value="PKY49355.1"/>
    <property type="molecule type" value="Genomic_DNA"/>
</dbReference>
<sequence length="772" mass="89164">MLSLNCLILGQASEKCFTENIGETYKNDSGVVIKFSKFTVLNFTEKLFRRGEVKDTFQNTGEMNLWKVNNKKVEEEENNLKELTKSDIIEKLGGKEMVAQFPLKRYFDVNQEMDIEGIHIFIVPTSTGPNWNDDSSIYKWIKQFTLNRDRDLLVKTYGKDFKFLQRDDTIDALWNGLTMLNGITARFKNRNVNDKGLHPIPVLAGGPGVGKSRFLDEVERLLIQYANESDDDEIRDAFTNMTVINTTYGNGCPARDMDVIIGAEASLAIRILFEYFKPKHDFSHFQSLCNNYSNISNFTLGTAIRVVYADIIIQKNQEIKSNPLLVLVLGIDELNQLHDNNPKAFKILINTIGEVMCNSPANIYFIPILAGTIEGPLDQYISDSMQSLLPLPLRLLEDDDAIEIGKAMGLVDDQYIRCHPYFRMSIVPIDKEKWNVRLPYIWVEILVQYSEHPGMNYCKSMINYNEQMCWQNFERFNANFWVLQLSLFHLLGHQQIDLKELLKGAKFSCRFPDVKVFIPENLEICKLQHQYPGAGEDNEMDDDDDTDDNNDDDNDYNDDDDNDNDKMDVDNTEGMSYNYEKMDYPYSDFSKNISYTFLNADGAVCDVFGILKITYGSLCIAKQVKLTSVDANEPMIINQALFNKEHTKVTEAMKNVLVDEWVLLFLTNADTQSLSIKMNENSALVSKNEFLAFYGYTYTNRAQFASTNEKIYINSTDEDSLKFLGLNKKERRRICKERKKRYLANYDEIKTRIQISDKRFQKLKRNDRITFN</sequence>
<evidence type="ECO:0000256" key="1">
    <source>
        <dbReference type="SAM" id="MobiDB-lite"/>
    </source>
</evidence>
<dbReference type="Proteomes" id="UP000234323">
    <property type="component" value="Unassembled WGS sequence"/>
</dbReference>
<reference evidence="2 3" key="1">
    <citation type="submission" date="2015-10" db="EMBL/GenBank/DDBJ databases">
        <title>Genome analyses suggest a sexual origin of heterokaryosis in a supposedly ancient asexual fungus.</title>
        <authorList>
            <person name="Ropars J."/>
            <person name="Sedzielewska K."/>
            <person name="Noel J."/>
            <person name="Charron P."/>
            <person name="Farinelli L."/>
            <person name="Marton T."/>
            <person name="Kruger M."/>
            <person name="Pelin A."/>
            <person name="Brachmann A."/>
            <person name="Corradi N."/>
        </authorList>
    </citation>
    <scope>NUCLEOTIDE SEQUENCE [LARGE SCALE GENOMIC DNA]</scope>
    <source>
        <strain evidence="2 3">A4</strain>
    </source>
</reference>
<gene>
    <name evidence="2" type="ORF">RhiirA4_465310</name>
</gene>
<dbReference type="VEuPathDB" id="FungiDB:RhiirA1_456721"/>
<feature type="compositionally biased region" description="Acidic residues" evidence="1">
    <location>
        <begin position="536"/>
        <end position="563"/>
    </location>
</feature>
<dbReference type="VEuPathDB" id="FungiDB:RhiirFUN_000957"/>
<accession>A0A2I1GRZ4</accession>
<dbReference type="VEuPathDB" id="FungiDB:FUN_023783"/>
<evidence type="ECO:0000313" key="3">
    <source>
        <dbReference type="Proteomes" id="UP000234323"/>
    </source>
</evidence>
<evidence type="ECO:0000313" key="2">
    <source>
        <dbReference type="EMBL" id="PKY49355.1"/>
    </source>
</evidence>
<name>A0A2I1GRZ4_9GLOM</name>
<protein>
    <recommendedName>
        <fullName evidence="4">Crinkler family protein</fullName>
    </recommendedName>
</protein>
<keyword evidence="3" id="KW-1185">Reference proteome</keyword>